<evidence type="ECO:0000256" key="1">
    <source>
        <dbReference type="SAM" id="MobiDB-lite"/>
    </source>
</evidence>
<dbReference type="Pfam" id="PF18758">
    <property type="entry name" value="KDZ"/>
    <property type="match status" value="1"/>
</dbReference>
<proteinExistence type="predicted"/>
<dbReference type="Proteomes" id="UP001189429">
    <property type="component" value="Unassembled WGS sequence"/>
</dbReference>
<name>A0ABN9XME1_9DINO</name>
<gene>
    <name evidence="2" type="ORF">PCOR1329_LOCUS78160</name>
</gene>
<protein>
    <submittedName>
        <fullName evidence="2">Uncharacterized protein</fullName>
    </submittedName>
</protein>
<accession>A0ABN9XME1</accession>
<comment type="caution">
    <text evidence="2">The sequence shown here is derived from an EMBL/GenBank/DDBJ whole genome shotgun (WGS) entry which is preliminary data.</text>
</comment>
<keyword evidence="3" id="KW-1185">Reference proteome</keyword>
<sequence>MPGAGDYVPPKQYMRVMKDMWDAVDGHFDPNYVLTKSGHDLVQHYSIKASHPEMPYAMHFLSMMCALSNGAKIALFPSSDSPLFIFFLNINYAQTRKSSITGNADGFGDQIDKHVLKVVEKMWDDLKSADDEEEENNVAPKIVSSVLHSATPAEFFHRMAGDFQQLQNADKMDHDELKRRHFFGVLVNLDEAYDLLQAFGLLSDEQKASSKGGRNAVNPHQSAFNKLAQYGQASRSTKSCGSYGAAAAPTVSVGMTGNMHPSQYVPMERGESGSHFAHTKERLMVATGRPVQPHEALPADFAPPTGHSSWTWAPLLPDIADALGLGEGAASPEAAERLWERPTDGLPALDAAAEVDERFRPDANGYVVTLPDGVETRVRFRLASDATSGFEAEWRIANRSFPTPAAYELQKCFARVLTYFNEPHRVLTLTDRADVTFKSYMGCFNVQAATKRDKKDIEGAARMGCAPWQLGQIAGALCVFDIFHGRYDETPVYQGRTIQVMPEHIKRAASLLSAVDRLKAIAAGGDAAATCPPGMDEAAMMRLQMESYIGTEGAPQPFDGLWSQNAFAGDAATPSGNHLEASAVEEEEAEEEAARALGLDGTPQDEPRGAAALGSGAGADDGGFRQRLAADGPEGAGVGARADVPGAEELQGAGDLAAAQAAPASSTRDALLTMKDVRSIEYGYGLQGSSVQETLLAPQWTDRAVMQKTLLVGTPVIDRRSAAQRIMTSRAGGGRRKTIDAERWARVMKAGLAGCSIAQFDEEGCKVKMTPVPDDVALRHKYHNELMTLCGITLRQLVEAMQSAKKAAEQRGRPGSDEQLHVALRDALRTADVLALLGDQEVNGMATSLSQGWRPSPPFLGGETRSTDLVHPRRECPGCNEPRALQTSKATSARILDSGSVVGKRHVPWRCYTQGCPEYLRLTWHNYATIDGSHWFRGAPSTLRCFMLTSSFGVSVQYLLQLHARLLREHVTFAGEAYVAHDMERHSPDGPRLPGCALRLYISEDWFKWRMLLRVERMCADGDTSVALEHFCLSATSEENARTLWPKAQSHFEAATRAALLQSDPAQASRQAIDGNQKIKRSCCGVPHQDRQLDVALGKAISLSCRRTPKFGARFCVDHFEATCAGANCQYSVVEHKDPETVLGETADEIMFRVCGAGGNDEGFWVPESEVDPRAAIQYFAEKGLDAQRRITERRLRKRRAQADAREAVSAVMAEAASFWHLLTPQEREDTLALHSSSGDLAASSCGTHKEGEKERLLSAQTAGVMCACTSSGIITSLRELVGSESLSQRYFFVSALKSLYPELELIVHDDACHLHKFSASRESHSAHAAAIAPPRLKYCVDEFHATGHTDAWCLANCHPKNPSLAELVQGFRSSVCEFTFTWLSQYKHQTKHMNQFGFCFFVLEMADAHNERVRAGRTDHLPSARRGAS</sequence>
<evidence type="ECO:0000313" key="3">
    <source>
        <dbReference type="Proteomes" id="UP001189429"/>
    </source>
</evidence>
<organism evidence="2 3">
    <name type="scientific">Prorocentrum cordatum</name>
    <dbReference type="NCBI Taxonomy" id="2364126"/>
    <lineage>
        <taxon>Eukaryota</taxon>
        <taxon>Sar</taxon>
        <taxon>Alveolata</taxon>
        <taxon>Dinophyceae</taxon>
        <taxon>Prorocentrales</taxon>
        <taxon>Prorocentraceae</taxon>
        <taxon>Prorocentrum</taxon>
    </lineage>
</organism>
<dbReference type="EMBL" id="CAUYUJ010020877">
    <property type="protein sequence ID" value="CAK0901069.1"/>
    <property type="molecule type" value="Genomic_DNA"/>
</dbReference>
<reference evidence="2" key="1">
    <citation type="submission" date="2023-10" db="EMBL/GenBank/DDBJ databases">
        <authorList>
            <person name="Chen Y."/>
            <person name="Shah S."/>
            <person name="Dougan E. K."/>
            <person name="Thang M."/>
            <person name="Chan C."/>
        </authorList>
    </citation>
    <scope>NUCLEOTIDE SEQUENCE [LARGE SCALE GENOMIC DNA]</scope>
</reference>
<evidence type="ECO:0000313" key="2">
    <source>
        <dbReference type="EMBL" id="CAK0901069.1"/>
    </source>
</evidence>
<feature type="region of interest" description="Disordered" evidence="1">
    <location>
        <begin position="560"/>
        <end position="641"/>
    </location>
</feature>
<dbReference type="InterPro" id="IPR040521">
    <property type="entry name" value="KDZ"/>
</dbReference>